<dbReference type="Pfam" id="PF00595">
    <property type="entry name" value="PDZ"/>
    <property type="match status" value="1"/>
</dbReference>
<dbReference type="SUPFAM" id="SSF50156">
    <property type="entry name" value="PDZ domain-like"/>
    <property type="match status" value="1"/>
</dbReference>
<organism evidence="4 5">
    <name type="scientific">Oopsacas minuta</name>
    <dbReference type="NCBI Taxonomy" id="111878"/>
    <lineage>
        <taxon>Eukaryota</taxon>
        <taxon>Metazoa</taxon>
        <taxon>Porifera</taxon>
        <taxon>Hexactinellida</taxon>
        <taxon>Hexasterophora</taxon>
        <taxon>Lyssacinosida</taxon>
        <taxon>Leucopsacidae</taxon>
        <taxon>Oopsacas</taxon>
    </lineage>
</organism>
<dbReference type="InterPro" id="IPR001304">
    <property type="entry name" value="C-type_lectin-like"/>
</dbReference>
<feature type="domain" description="PDZ" evidence="3">
    <location>
        <begin position="181"/>
        <end position="246"/>
    </location>
</feature>
<dbReference type="Gene3D" id="3.10.100.10">
    <property type="entry name" value="Mannose-Binding Protein A, subunit A"/>
    <property type="match status" value="1"/>
</dbReference>
<feature type="domain" description="C-type lectin" evidence="2">
    <location>
        <begin position="320"/>
        <end position="429"/>
    </location>
</feature>
<dbReference type="EMBL" id="JAKMXF010000111">
    <property type="protein sequence ID" value="KAI6657363.1"/>
    <property type="molecule type" value="Genomic_DNA"/>
</dbReference>
<gene>
    <name evidence="4" type="ORF">LOD99_111</name>
</gene>
<evidence type="ECO:0000259" key="2">
    <source>
        <dbReference type="PROSITE" id="PS50041"/>
    </source>
</evidence>
<dbReference type="Proteomes" id="UP001165289">
    <property type="component" value="Unassembled WGS sequence"/>
</dbReference>
<dbReference type="InterPro" id="IPR050111">
    <property type="entry name" value="C-type_lectin/snaclec_domain"/>
</dbReference>
<dbReference type="PROSITE" id="PS50041">
    <property type="entry name" value="C_TYPE_LECTIN_2"/>
    <property type="match status" value="1"/>
</dbReference>
<reference evidence="4 5" key="1">
    <citation type="journal article" date="2023" name="BMC Biol.">
        <title>The compact genome of the sponge Oopsacas minuta (Hexactinellida) is lacking key metazoan core genes.</title>
        <authorList>
            <person name="Santini S."/>
            <person name="Schenkelaars Q."/>
            <person name="Jourda C."/>
            <person name="Duchesne M."/>
            <person name="Belahbib H."/>
            <person name="Rocher C."/>
            <person name="Selva M."/>
            <person name="Riesgo A."/>
            <person name="Vervoort M."/>
            <person name="Leys S.P."/>
            <person name="Kodjabachian L."/>
            <person name="Le Bivic A."/>
            <person name="Borchiellini C."/>
            <person name="Claverie J.M."/>
            <person name="Renard E."/>
        </authorList>
    </citation>
    <scope>NUCLEOTIDE SEQUENCE [LARGE SCALE GENOMIC DNA]</scope>
    <source>
        <strain evidence="4">SPO-2</strain>
    </source>
</reference>
<dbReference type="SMART" id="SM00228">
    <property type="entry name" value="PDZ"/>
    <property type="match status" value="1"/>
</dbReference>
<feature type="region of interest" description="Disordered" evidence="1">
    <location>
        <begin position="1"/>
        <end position="32"/>
    </location>
</feature>
<dbReference type="Pfam" id="PF00059">
    <property type="entry name" value="Lectin_C"/>
    <property type="match status" value="1"/>
</dbReference>
<sequence length="517" mass="57340">MRQLRDKYGPELEQRELQNEQSKRIPKRSEDPFSKITNSAHLLGDCIKDLRNKFGSDPDRTELIYLLSSLNLTHTLVSHDRIATIDFFTPFPSPLYPHSGLTPLHSPGKLSPNISRSVSSSGLLEGTNSREFRIDSAARSGSVASALQLIDLHTRENSRSSSVYQRPISRTVYGGKGINACIVLVRKSHKQMGCTVNKVGDSIIVTGTLKHSDAEKCGRLHPGDEILEVNGKTVRGRSSEHVMNFILSQTGPMIVFLIVPCLGADKKEIFIRPFYDFSAQQVPDCSFIDVLLPFNKGEILRLLSCANFGLPDNGCQGITSSGKCINYVNNAIGINWENSKALCTAPQTIASISSSEENDVLYSLTDVSTGYVDCWIGFNDIITENSFGWVDDSSVSYTNWGYGQPNEGSGDEDCVQITPDSYWYDISCEDIKHCLFCSSEVDRFGRVVPEAGLGDFTILTQDTTLYCIEEGTYSLTWRSTFIGGYSDIIIIPTPNTHGESELDIRWMSRATICVRLR</sequence>
<dbReference type="InterPro" id="IPR036034">
    <property type="entry name" value="PDZ_sf"/>
</dbReference>
<evidence type="ECO:0000313" key="5">
    <source>
        <dbReference type="Proteomes" id="UP001165289"/>
    </source>
</evidence>
<dbReference type="Gene3D" id="2.30.42.10">
    <property type="match status" value="1"/>
</dbReference>
<evidence type="ECO:0000259" key="3">
    <source>
        <dbReference type="PROSITE" id="PS50106"/>
    </source>
</evidence>
<dbReference type="AlphaFoldDB" id="A0AAV7K8A4"/>
<protein>
    <recommendedName>
        <fullName evidence="6">PDZ domain-containing protein</fullName>
    </recommendedName>
</protein>
<dbReference type="PANTHER" id="PTHR22803">
    <property type="entry name" value="MANNOSE, PHOSPHOLIPASE, LECTIN RECEPTOR RELATED"/>
    <property type="match status" value="1"/>
</dbReference>
<dbReference type="InterPro" id="IPR016186">
    <property type="entry name" value="C-type_lectin-like/link_sf"/>
</dbReference>
<proteinExistence type="predicted"/>
<keyword evidence="5" id="KW-1185">Reference proteome</keyword>
<dbReference type="InterPro" id="IPR016187">
    <property type="entry name" value="CTDL_fold"/>
</dbReference>
<dbReference type="InterPro" id="IPR001478">
    <property type="entry name" value="PDZ"/>
</dbReference>
<name>A0AAV7K8A4_9METZ</name>
<comment type="caution">
    <text evidence="4">The sequence shown here is derived from an EMBL/GenBank/DDBJ whole genome shotgun (WGS) entry which is preliminary data.</text>
</comment>
<accession>A0AAV7K8A4</accession>
<dbReference type="SMART" id="SM00034">
    <property type="entry name" value="CLECT"/>
    <property type="match status" value="1"/>
</dbReference>
<evidence type="ECO:0000256" key="1">
    <source>
        <dbReference type="SAM" id="MobiDB-lite"/>
    </source>
</evidence>
<dbReference type="SUPFAM" id="SSF56436">
    <property type="entry name" value="C-type lectin-like"/>
    <property type="match status" value="1"/>
</dbReference>
<evidence type="ECO:0000313" key="4">
    <source>
        <dbReference type="EMBL" id="KAI6657363.1"/>
    </source>
</evidence>
<evidence type="ECO:0008006" key="6">
    <source>
        <dbReference type="Google" id="ProtNLM"/>
    </source>
</evidence>
<dbReference type="PROSITE" id="PS50106">
    <property type="entry name" value="PDZ"/>
    <property type="match status" value="1"/>
</dbReference>